<organism evidence="2 3">
    <name type="scientific">Citrullus colocynthis</name>
    <name type="common">colocynth</name>
    <dbReference type="NCBI Taxonomy" id="252529"/>
    <lineage>
        <taxon>Eukaryota</taxon>
        <taxon>Viridiplantae</taxon>
        <taxon>Streptophyta</taxon>
        <taxon>Embryophyta</taxon>
        <taxon>Tracheophyta</taxon>
        <taxon>Spermatophyta</taxon>
        <taxon>Magnoliopsida</taxon>
        <taxon>eudicotyledons</taxon>
        <taxon>Gunneridae</taxon>
        <taxon>Pentapetalae</taxon>
        <taxon>rosids</taxon>
        <taxon>fabids</taxon>
        <taxon>Cucurbitales</taxon>
        <taxon>Cucurbitaceae</taxon>
        <taxon>Benincaseae</taxon>
        <taxon>Citrullus</taxon>
    </lineage>
</organism>
<keyword evidence="3" id="KW-1185">Reference proteome</keyword>
<name>A0ABP0Z1R0_9ROSI</name>
<feature type="region of interest" description="Disordered" evidence="1">
    <location>
        <begin position="1"/>
        <end position="42"/>
    </location>
</feature>
<reference evidence="2 3" key="1">
    <citation type="submission" date="2024-03" db="EMBL/GenBank/DDBJ databases">
        <authorList>
            <person name="Gkanogiannis A."/>
            <person name="Becerra Lopez-Lavalle L."/>
        </authorList>
    </citation>
    <scope>NUCLEOTIDE SEQUENCE [LARGE SCALE GENOMIC DNA]</scope>
</reference>
<dbReference type="Proteomes" id="UP001642487">
    <property type="component" value="Chromosome 7"/>
</dbReference>
<accession>A0ABP0Z1R0</accession>
<gene>
    <name evidence="2" type="ORF">CITCOLO1_LOCUS17976</name>
</gene>
<dbReference type="EMBL" id="OZ021741">
    <property type="protein sequence ID" value="CAK9325706.1"/>
    <property type="molecule type" value="Genomic_DNA"/>
</dbReference>
<sequence>MIEASKINVKPSDLEAPMATEKQGKKTERDKERSRELKKERKDNEGDLIAVVVIHHFSISHPPPSSSSSFTQQFSLLLLDLGRCRCQNPSPPPRISLLLGLLPRNS</sequence>
<evidence type="ECO:0000313" key="3">
    <source>
        <dbReference type="Proteomes" id="UP001642487"/>
    </source>
</evidence>
<protein>
    <submittedName>
        <fullName evidence="2">Uncharacterized protein</fullName>
    </submittedName>
</protein>
<evidence type="ECO:0000256" key="1">
    <source>
        <dbReference type="SAM" id="MobiDB-lite"/>
    </source>
</evidence>
<feature type="compositionally biased region" description="Basic and acidic residues" evidence="1">
    <location>
        <begin position="22"/>
        <end position="42"/>
    </location>
</feature>
<proteinExistence type="predicted"/>
<evidence type="ECO:0000313" key="2">
    <source>
        <dbReference type="EMBL" id="CAK9325706.1"/>
    </source>
</evidence>